<dbReference type="Pfam" id="PF23914">
    <property type="entry name" value="TPR_CcmH_CycH"/>
    <property type="match status" value="1"/>
</dbReference>
<dbReference type="Gene3D" id="1.25.40.10">
    <property type="entry name" value="Tetratricopeptide repeat domain"/>
    <property type="match status" value="1"/>
</dbReference>
<sequence>MVEFWLAAGALLVVSALFVVTPLLRSRDNTDEQLRDELNKAIYKDRLAELEVESVEGIVQDKAELETDLKLALLDDVPASEQYGSTQKVSPIVIVVSLALLIFVSLFCYQRYGALDKVNQWQEVANQLPQLSQRLMSQDAEPLTDSEMRDLILALRTRLHHTPQDQQGWLLLGRIGLADRDIDTAIGAMKRAYRLSPDDEDIQLGYAQALMLSGDATDTEIAEGLLIGLAQQEYVDLRVISLLAFNAFEKQDFAGAVKYWTMMQQMIGPEDSRYPMLESSIRKARANMGESMADMVAVEIRVADDVPVNPNGVLVVSVHRADGSPMPVAAARYSVGAFPRTLVLDDGNSMMQGQNLSDLDAFIVRARIDSDGNVGTREGDWYGESAVTQKGDPVNLVISNQY</sequence>
<evidence type="ECO:0000256" key="5">
    <source>
        <dbReference type="PROSITE-ProRule" id="PRU00339"/>
    </source>
</evidence>
<evidence type="ECO:0000256" key="4">
    <source>
        <dbReference type="ARBA" id="ARBA00022803"/>
    </source>
</evidence>
<evidence type="ECO:0000313" key="10">
    <source>
        <dbReference type="Proteomes" id="UP000809621"/>
    </source>
</evidence>
<dbReference type="PANTHER" id="PTHR47870:SF1">
    <property type="entry name" value="CYTOCHROME C-TYPE BIOGENESIS PROTEIN CCMH"/>
    <property type="match status" value="1"/>
</dbReference>
<feature type="transmembrane region" description="Helical" evidence="6">
    <location>
        <begin position="89"/>
        <end position="109"/>
    </location>
</feature>
<evidence type="ECO:0000256" key="6">
    <source>
        <dbReference type="SAM" id="Phobius"/>
    </source>
</evidence>
<dbReference type="SUPFAM" id="SSF48452">
    <property type="entry name" value="TPR-like"/>
    <property type="match status" value="1"/>
</dbReference>
<evidence type="ECO:0000256" key="3">
    <source>
        <dbReference type="ARBA" id="ARBA00022748"/>
    </source>
</evidence>
<dbReference type="EMBL" id="JAFEUM010000002">
    <property type="protein sequence ID" value="MBM7036297.1"/>
    <property type="molecule type" value="Genomic_DNA"/>
</dbReference>
<reference evidence="9 10" key="1">
    <citation type="submission" date="2021-02" db="EMBL/GenBank/DDBJ databases">
        <authorList>
            <person name="Park J.-S."/>
        </authorList>
    </citation>
    <scope>NUCLEOTIDE SEQUENCE [LARGE SCALE GENOMIC DNA]</scope>
    <source>
        <strain evidence="9 10">188UL20-2</strain>
    </source>
</reference>
<dbReference type="InterPro" id="IPR056413">
    <property type="entry name" value="TPR_CcmH_CycH"/>
</dbReference>
<dbReference type="InterPro" id="IPR011990">
    <property type="entry name" value="TPR-like_helical_dom_sf"/>
</dbReference>
<proteinExistence type="predicted"/>
<dbReference type="PANTHER" id="PTHR47870">
    <property type="entry name" value="CYTOCHROME C-TYPE BIOGENESIS PROTEIN CCMH"/>
    <property type="match status" value="1"/>
</dbReference>
<keyword evidence="6" id="KW-0812">Transmembrane</keyword>
<dbReference type="InterPro" id="IPR051263">
    <property type="entry name" value="C-type_cytochrome_biogenesis"/>
</dbReference>
<comment type="caution">
    <text evidence="9">The sequence shown here is derived from an EMBL/GenBank/DDBJ whole genome shotgun (WGS) entry which is preliminary data.</text>
</comment>
<dbReference type="Pfam" id="PF23892">
    <property type="entry name" value="Ig_CycH"/>
    <property type="match status" value="1"/>
</dbReference>
<dbReference type="PROSITE" id="PS50005">
    <property type="entry name" value="TPR"/>
    <property type="match status" value="1"/>
</dbReference>
<dbReference type="InterPro" id="IPR056412">
    <property type="entry name" value="Ig_CycH"/>
</dbReference>
<keyword evidence="2" id="KW-0677">Repeat</keyword>
<keyword evidence="6" id="KW-0472">Membrane</keyword>
<keyword evidence="6" id="KW-1133">Transmembrane helix</keyword>
<evidence type="ECO:0000259" key="8">
    <source>
        <dbReference type="Pfam" id="PF23914"/>
    </source>
</evidence>
<name>A0ABS2HKA4_9VIBR</name>
<dbReference type="InterPro" id="IPR017560">
    <property type="entry name" value="Cyt_c_biogenesis_CcmI"/>
</dbReference>
<gene>
    <name evidence="9" type="primary">ccmI</name>
    <name evidence="9" type="ORF">JQC93_07705</name>
</gene>
<keyword evidence="3" id="KW-0201">Cytochrome c-type biogenesis</keyword>
<keyword evidence="10" id="KW-1185">Reference proteome</keyword>
<dbReference type="RefSeq" id="WP_205157876.1">
    <property type="nucleotide sequence ID" value="NZ_JAFEUM010000002.1"/>
</dbReference>
<comment type="subcellular location">
    <subcellularLocation>
        <location evidence="1">Cell envelope</location>
    </subcellularLocation>
</comment>
<dbReference type="NCBIfam" id="TIGR03142">
    <property type="entry name" value="cytochro_ccmI"/>
    <property type="match status" value="1"/>
</dbReference>
<organism evidence="9 10">
    <name type="scientific">Vibrio ulleungensis</name>
    <dbReference type="NCBI Taxonomy" id="2807619"/>
    <lineage>
        <taxon>Bacteria</taxon>
        <taxon>Pseudomonadati</taxon>
        <taxon>Pseudomonadota</taxon>
        <taxon>Gammaproteobacteria</taxon>
        <taxon>Vibrionales</taxon>
        <taxon>Vibrionaceae</taxon>
        <taxon>Vibrio</taxon>
    </lineage>
</organism>
<feature type="domain" description="Cytochrome c-type biogenesis protein H TPR" evidence="8">
    <location>
        <begin position="117"/>
        <end position="274"/>
    </location>
</feature>
<dbReference type="Proteomes" id="UP000809621">
    <property type="component" value="Unassembled WGS sequence"/>
</dbReference>
<accession>A0ABS2HKA4</accession>
<feature type="repeat" description="TPR" evidence="5">
    <location>
        <begin position="166"/>
        <end position="199"/>
    </location>
</feature>
<protein>
    <submittedName>
        <fullName evidence="9">C-type cytochrome biogenesis protein CcmI</fullName>
    </submittedName>
</protein>
<evidence type="ECO:0000259" key="7">
    <source>
        <dbReference type="Pfam" id="PF23892"/>
    </source>
</evidence>
<evidence type="ECO:0000313" key="9">
    <source>
        <dbReference type="EMBL" id="MBM7036297.1"/>
    </source>
</evidence>
<evidence type="ECO:0000256" key="1">
    <source>
        <dbReference type="ARBA" id="ARBA00004196"/>
    </source>
</evidence>
<dbReference type="InterPro" id="IPR019734">
    <property type="entry name" value="TPR_rpt"/>
</dbReference>
<keyword evidence="4 5" id="KW-0802">TPR repeat</keyword>
<feature type="domain" description="Cytochrome c-type biogenesis protein H Ig-like" evidence="7">
    <location>
        <begin position="297"/>
        <end position="398"/>
    </location>
</feature>
<evidence type="ECO:0000256" key="2">
    <source>
        <dbReference type="ARBA" id="ARBA00022737"/>
    </source>
</evidence>